<name>A0A182MX32_9DIPT</name>
<accession>A0A182MX32</accession>
<sequence length="110" mass="11709">MAVRCLLVWSLLVIATASAAGVYERPPSMLTPEPTPFSVARAKGKVPQEPVPTSSTPCPCKGRSGGYGRLLKGFQLGRPYESPALLANPNGREWFGTALVAVDDESSLTY</sequence>
<keyword evidence="2" id="KW-0732">Signal</keyword>
<feature type="region of interest" description="Disordered" evidence="1">
    <location>
        <begin position="41"/>
        <end position="60"/>
    </location>
</feature>
<reference evidence="3" key="2">
    <citation type="submission" date="2020-05" db="UniProtKB">
        <authorList>
            <consortium name="EnsemblMetazoa"/>
        </authorList>
    </citation>
    <scope>IDENTIFICATION</scope>
    <source>
        <strain evidence="3">A-37</strain>
    </source>
</reference>
<dbReference type="EnsemblMetazoa" id="ACUA028393-RA">
    <property type="protein sequence ID" value="ACUA028393-PA"/>
    <property type="gene ID" value="ACUA028393"/>
</dbReference>
<evidence type="ECO:0000313" key="3">
    <source>
        <dbReference type="EnsemblMetazoa" id="ACUA028393-PA"/>
    </source>
</evidence>
<feature type="signal peptide" evidence="2">
    <location>
        <begin position="1"/>
        <end position="19"/>
    </location>
</feature>
<dbReference type="Proteomes" id="UP000075883">
    <property type="component" value="Unassembled WGS sequence"/>
</dbReference>
<dbReference type="EMBL" id="AXCM01004897">
    <property type="status" value="NOT_ANNOTATED_CDS"/>
    <property type="molecule type" value="Genomic_DNA"/>
</dbReference>
<dbReference type="AlphaFoldDB" id="A0A182MX32"/>
<proteinExistence type="predicted"/>
<evidence type="ECO:0000313" key="4">
    <source>
        <dbReference type="Proteomes" id="UP000075883"/>
    </source>
</evidence>
<organism evidence="3 4">
    <name type="scientific">Anopheles culicifacies</name>
    <dbReference type="NCBI Taxonomy" id="139723"/>
    <lineage>
        <taxon>Eukaryota</taxon>
        <taxon>Metazoa</taxon>
        <taxon>Ecdysozoa</taxon>
        <taxon>Arthropoda</taxon>
        <taxon>Hexapoda</taxon>
        <taxon>Insecta</taxon>
        <taxon>Pterygota</taxon>
        <taxon>Neoptera</taxon>
        <taxon>Endopterygota</taxon>
        <taxon>Diptera</taxon>
        <taxon>Nematocera</taxon>
        <taxon>Culicoidea</taxon>
        <taxon>Culicidae</taxon>
        <taxon>Anophelinae</taxon>
        <taxon>Anopheles</taxon>
        <taxon>culicifacies species complex</taxon>
    </lineage>
</organism>
<evidence type="ECO:0000256" key="1">
    <source>
        <dbReference type="SAM" id="MobiDB-lite"/>
    </source>
</evidence>
<evidence type="ECO:0000256" key="2">
    <source>
        <dbReference type="SAM" id="SignalP"/>
    </source>
</evidence>
<feature type="chain" id="PRO_5008129051" evidence="2">
    <location>
        <begin position="20"/>
        <end position="110"/>
    </location>
</feature>
<dbReference type="VEuPathDB" id="VectorBase:ACUA028393"/>
<keyword evidence="4" id="KW-1185">Reference proteome</keyword>
<protein>
    <submittedName>
        <fullName evidence="3">Uncharacterized protein</fullName>
    </submittedName>
</protein>
<reference evidence="4" key="1">
    <citation type="submission" date="2013-09" db="EMBL/GenBank/DDBJ databases">
        <title>The Genome Sequence of Anopheles culicifacies species A.</title>
        <authorList>
            <consortium name="The Broad Institute Genomics Platform"/>
            <person name="Neafsey D.E."/>
            <person name="Besansky N."/>
            <person name="Howell P."/>
            <person name="Walton C."/>
            <person name="Young S.K."/>
            <person name="Zeng Q."/>
            <person name="Gargeya S."/>
            <person name="Fitzgerald M."/>
            <person name="Haas B."/>
            <person name="Abouelleil A."/>
            <person name="Allen A.W."/>
            <person name="Alvarado L."/>
            <person name="Arachchi H.M."/>
            <person name="Berlin A.M."/>
            <person name="Chapman S.B."/>
            <person name="Gainer-Dewar J."/>
            <person name="Goldberg J."/>
            <person name="Griggs A."/>
            <person name="Gujja S."/>
            <person name="Hansen M."/>
            <person name="Howarth C."/>
            <person name="Imamovic A."/>
            <person name="Ireland A."/>
            <person name="Larimer J."/>
            <person name="McCowan C."/>
            <person name="Murphy C."/>
            <person name="Pearson M."/>
            <person name="Poon T.W."/>
            <person name="Priest M."/>
            <person name="Roberts A."/>
            <person name="Saif S."/>
            <person name="Shea T."/>
            <person name="Sisk P."/>
            <person name="Sykes S."/>
            <person name="Wortman J."/>
            <person name="Nusbaum C."/>
            <person name="Birren B."/>
        </authorList>
    </citation>
    <scope>NUCLEOTIDE SEQUENCE [LARGE SCALE GENOMIC DNA]</scope>
    <source>
        <strain evidence="4">A-37</strain>
    </source>
</reference>